<dbReference type="RefSeq" id="XP_026612365.1">
    <property type="nucleotide sequence ID" value="XM_026755994.1"/>
</dbReference>
<dbReference type="Proteomes" id="UP000215305">
    <property type="component" value="Unassembled WGS sequence"/>
</dbReference>
<organism evidence="4 5">
    <name type="scientific">Aspergillus thermomutatus</name>
    <name type="common">Neosartorya pseudofischeri</name>
    <dbReference type="NCBI Taxonomy" id="41047"/>
    <lineage>
        <taxon>Eukaryota</taxon>
        <taxon>Fungi</taxon>
        <taxon>Dikarya</taxon>
        <taxon>Ascomycota</taxon>
        <taxon>Pezizomycotina</taxon>
        <taxon>Eurotiomycetes</taxon>
        <taxon>Eurotiomycetidae</taxon>
        <taxon>Eurotiales</taxon>
        <taxon>Aspergillaceae</taxon>
        <taxon>Aspergillus</taxon>
        <taxon>Aspergillus subgen. Fumigati</taxon>
    </lineage>
</organism>
<name>A0A397GEX7_ASPTH</name>
<dbReference type="Gene3D" id="3.40.50.720">
    <property type="entry name" value="NAD(P)-binding Rossmann-like Domain"/>
    <property type="match status" value="1"/>
</dbReference>
<comment type="caution">
    <text evidence="4">The sequence shown here is derived from an EMBL/GenBank/DDBJ whole genome shotgun (WGS) entry which is preliminary data.</text>
</comment>
<evidence type="ECO:0008006" key="6">
    <source>
        <dbReference type="Google" id="ProtNLM"/>
    </source>
</evidence>
<dbReference type="PRINTS" id="PR00081">
    <property type="entry name" value="GDHRDH"/>
</dbReference>
<dbReference type="GO" id="GO:0004806">
    <property type="term" value="F:triacylglycerol lipase activity"/>
    <property type="evidence" value="ECO:0007669"/>
    <property type="project" value="TreeGrafter"/>
</dbReference>
<sequence>MATLPKKTVLITGCSTGGIGWAMAKNFHQRGFYVFATARNPSKTADLTELSDIEILELDVTVPKTIAQCKDIVTKRTGGSLDVLVNNAGVEFNSPLLDTDVAEAKRLYDVNVWGPLAMVQAFAPLLIEAKGVVFNQSSIDGALNMVWAGIFASSKSAVARMSETLRVELEPLGVRVVTSMCGSADTPMFGKPGGPMGLPETSYYHGVQDAAWKERMDHQRQAMNVDVLAEKLVKDILSGARGVIWHGAFAPLVRWASWLNITWLVDRLVNSARGLSQVKRC</sequence>
<dbReference type="GO" id="GO:0000140">
    <property type="term" value="F:acylglycerone-phosphate reductase (NADP+) activity"/>
    <property type="evidence" value="ECO:0007669"/>
    <property type="project" value="TreeGrafter"/>
</dbReference>
<dbReference type="PANTHER" id="PTHR44169">
    <property type="entry name" value="NADPH-DEPENDENT 1-ACYLDIHYDROXYACETONE PHOSPHATE REDUCTASE"/>
    <property type="match status" value="1"/>
</dbReference>
<accession>A0A397GEX7</accession>
<protein>
    <recommendedName>
        <fullName evidence="6">NADPH-dependent 1-acyldihydroxyacetone phosphate reductase</fullName>
    </recommendedName>
</protein>
<dbReference type="GO" id="GO:0005811">
    <property type="term" value="C:lipid droplet"/>
    <property type="evidence" value="ECO:0007669"/>
    <property type="project" value="TreeGrafter"/>
</dbReference>
<dbReference type="InterPro" id="IPR036291">
    <property type="entry name" value="NAD(P)-bd_dom_sf"/>
</dbReference>
<dbReference type="PRINTS" id="PR00080">
    <property type="entry name" value="SDRFAMILY"/>
</dbReference>
<evidence type="ECO:0000313" key="4">
    <source>
        <dbReference type="EMBL" id="RHZ49491.1"/>
    </source>
</evidence>
<dbReference type="CDD" id="cd05374">
    <property type="entry name" value="17beta-HSD-like_SDR_c"/>
    <property type="match status" value="1"/>
</dbReference>
<dbReference type="GO" id="GO:0006654">
    <property type="term" value="P:phosphatidic acid biosynthetic process"/>
    <property type="evidence" value="ECO:0007669"/>
    <property type="project" value="TreeGrafter"/>
</dbReference>
<dbReference type="STRING" id="41047.A0A397GEX7"/>
<evidence type="ECO:0000256" key="3">
    <source>
        <dbReference type="RuleBase" id="RU000363"/>
    </source>
</evidence>
<evidence type="ECO:0000313" key="5">
    <source>
        <dbReference type="Proteomes" id="UP000215305"/>
    </source>
</evidence>
<dbReference type="InterPro" id="IPR002347">
    <property type="entry name" value="SDR_fam"/>
</dbReference>
<dbReference type="PANTHER" id="PTHR44169:SF6">
    <property type="entry name" value="NADPH-DEPENDENT 1-ACYLDIHYDROXYACETONE PHOSPHATE REDUCTASE"/>
    <property type="match status" value="1"/>
</dbReference>
<dbReference type="OrthoDB" id="2102561at2759"/>
<proteinExistence type="inferred from homology"/>
<dbReference type="GO" id="GO:0005783">
    <property type="term" value="C:endoplasmic reticulum"/>
    <property type="evidence" value="ECO:0007669"/>
    <property type="project" value="TreeGrafter"/>
</dbReference>
<evidence type="ECO:0000256" key="2">
    <source>
        <dbReference type="ARBA" id="ARBA00023002"/>
    </source>
</evidence>
<dbReference type="GeneID" id="38124349"/>
<dbReference type="VEuPathDB" id="FungiDB:CDV56_102375"/>
<dbReference type="SUPFAM" id="SSF51735">
    <property type="entry name" value="NAD(P)-binding Rossmann-fold domains"/>
    <property type="match status" value="1"/>
</dbReference>
<keyword evidence="2" id="KW-0560">Oxidoreductase</keyword>
<dbReference type="AlphaFoldDB" id="A0A397GEX7"/>
<dbReference type="GO" id="GO:0019433">
    <property type="term" value="P:triglyceride catabolic process"/>
    <property type="evidence" value="ECO:0007669"/>
    <property type="project" value="TreeGrafter"/>
</dbReference>
<gene>
    <name evidence="4" type="ORF">CDV56_102375</name>
</gene>
<comment type="similarity">
    <text evidence="1 3">Belongs to the short-chain dehydrogenases/reductases (SDR) family.</text>
</comment>
<reference evidence="4" key="1">
    <citation type="submission" date="2018-08" db="EMBL/GenBank/DDBJ databases">
        <title>Draft genome sequence of azole-resistant Aspergillus thermomutatus (Neosartorya pseudofischeri) strain HMR AF 39, isolated from a human nasal aspirate.</title>
        <authorList>
            <person name="Parent-Michaud M."/>
            <person name="Dufresne P.J."/>
            <person name="Fournier E."/>
            <person name="Martineau C."/>
            <person name="Moreira S."/>
            <person name="Perkins V."/>
            <person name="De Repentigny L."/>
            <person name="Dufresne S.F."/>
        </authorList>
    </citation>
    <scope>NUCLEOTIDE SEQUENCE [LARGE SCALE GENOMIC DNA]</scope>
    <source>
        <strain evidence="4">HMR AF 39</strain>
    </source>
</reference>
<keyword evidence="5" id="KW-1185">Reference proteome</keyword>
<dbReference type="EMBL" id="NKHU02000177">
    <property type="protein sequence ID" value="RHZ49491.1"/>
    <property type="molecule type" value="Genomic_DNA"/>
</dbReference>
<evidence type="ECO:0000256" key="1">
    <source>
        <dbReference type="ARBA" id="ARBA00006484"/>
    </source>
</evidence>
<dbReference type="Pfam" id="PF00106">
    <property type="entry name" value="adh_short"/>
    <property type="match status" value="1"/>
</dbReference>